<accession>A0A443HW70</accession>
<dbReference type="PROSITE" id="PS00061">
    <property type="entry name" value="ADH_SHORT"/>
    <property type="match status" value="1"/>
</dbReference>
<dbReference type="RefSeq" id="XP_028485727.1">
    <property type="nucleotide sequence ID" value="XM_028630388.1"/>
</dbReference>
<dbReference type="STRING" id="264951.A0A443HW70"/>
<dbReference type="PRINTS" id="PR00081">
    <property type="entry name" value="GDHRDH"/>
</dbReference>
<protein>
    <submittedName>
        <fullName evidence="5">Short chain dehydrogenase/reductase family</fullName>
    </submittedName>
</protein>
<dbReference type="GO" id="GO:0016491">
    <property type="term" value="F:oxidoreductase activity"/>
    <property type="evidence" value="ECO:0007669"/>
    <property type="project" value="UniProtKB-KW"/>
</dbReference>
<dbReference type="GeneID" id="39599665"/>
<keyword evidence="4" id="KW-0472">Membrane</keyword>
<dbReference type="InterPro" id="IPR036291">
    <property type="entry name" value="NAD(P)-bd_dom_sf"/>
</dbReference>
<evidence type="ECO:0000256" key="1">
    <source>
        <dbReference type="ARBA" id="ARBA00006484"/>
    </source>
</evidence>
<evidence type="ECO:0000256" key="4">
    <source>
        <dbReference type="SAM" id="Phobius"/>
    </source>
</evidence>
<evidence type="ECO:0000256" key="3">
    <source>
        <dbReference type="ARBA" id="ARBA00023002"/>
    </source>
</evidence>
<evidence type="ECO:0000313" key="5">
    <source>
        <dbReference type="EMBL" id="RWQ96082.1"/>
    </source>
</evidence>
<comment type="caution">
    <text evidence="5">The sequence shown here is derived from an EMBL/GenBank/DDBJ whole genome shotgun (WGS) entry which is preliminary data.</text>
</comment>
<sequence>MPFDVQDLFKVDGLVVVITGGGTGLGKIMALALAANGARKIYILGRRREPLEDTASKYPAIIRPIVADVTDKTSLRNAAVQIKSETGYVNVVIANAGIIAESTRARLWELNQDTDIRKGPRTFNADMSADELSEYLMDTPMDEFLETYKINAAGVFYTIAAFVGLLDAGNRKGNVSQKSQVVAIGSVAGQSRAVSCGYAYGMSKAAMALLMKQMMAVLTVHGIRGNMIASGCFPTEIIGELPRVDLTVVGTFQPEYIPLCRAGKEDEMAGTILYLTSKAGGYVNGHVLALDGGQSSVF</sequence>
<comment type="similarity">
    <text evidence="1">Belongs to the short-chain dehydrogenases/reductases (SDR) family.</text>
</comment>
<organism evidence="5 6">
    <name type="scientific">Byssochlamys spectabilis</name>
    <name type="common">Paecilomyces variotii</name>
    <dbReference type="NCBI Taxonomy" id="264951"/>
    <lineage>
        <taxon>Eukaryota</taxon>
        <taxon>Fungi</taxon>
        <taxon>Dikarya</taxon>
        <taxon>Ascomycota</taxon>
        <taxon>Pezizomycotina</taxon>
        <taxon>Eurotiomycetes</taxon>
        <taxon>Eurotiomycetidae</taxon>
        <taxon>Eurotiales</taxon>
        <taxon>Thermoascaceae</taxon>
        <taxon>Paecilomyces</taxon>
    </lineage>
</organism>
<keyword evidence="4" id="KW-1133">Transmembrane helix</keyword>
<dbReference type="InterPro" id="IPR052178">
    <property type="entry name" value="Sec_Metab_Biosynth_SDR"/>
</dbReference>
<dbReference type="InterPro" id="IPR020904">
    <property type="entry name" value="Sc_DH/Rdtase_CS"/>
</dbReference>
<dbReference type="Proteomes" id="UP000283841">
    <property type="component" value="Unassembled WGS sequence"/>
</dbReference>
<dbReference type="CDD" id="cd05233">
    <property type="entry name" value="SDR_c"/>
    <property type="match status" value="1"/>
</dbReference>
<keyword evidence="2" id="KW-0521">NADP</keyword>
<dbReference type="EMBL" id="RCNU01000004">
    <property type="protein sequence ID" value="RWQ96082.1"/>
    <property type="molecule type" value="Genomic_DNA"/>
</dbReference>
<dbReference type="InterPro" id="IPR002347">
    <property type="entry name" value="SDR_fam"/>
</dbReference>
<evidence type="ECO:0000313" key="6">
    <source>
        <dbReference type="Proteomes" id="UP000283841"/>
    </source>
</evidence>
<proteinExistence type="inferred from homology"/>
<dbReference type="PANTHER" id="PTHR43618">
    <property type="entry name" value="7-ALPHA-HYDROXYSTEROID DEHYDROGENASE"/>
    <property type="match status" value="1"/>
</dbReference>
<dbReference type="PANTHER" id="PTHR43618:SF18">
    <property type="entry name" value="SHORT CHAIN DEHYDROGENASE_REDUCTASE FAMILY (AFU_ORTHOLOGUE AFUA_5G12480)"/>
    <property type="match status" value="1"/>
</dbReference>
<evidence type="ECO:0000256" key="2">
    <source>
        <dbReference type="ARBA" id="ARBA00022857"/>
    </source>
</evidence>
<dbReference type="Pfam" id="PF13561">
    <property type="entry name" value="adh_short_C2"/>
    <property type="match status" value="1"/>
</dbReference>
<dbReference type="Pfam" id="PF00106">
    <property type="entry name" value="adh_short"/>
    <property type="match status" value="1"/>
</dbReference>
<dbReference type="SUPFAM" id="SSF51735">
    <property type="entry name" value="NAD(P)-binding Rossmann-fold domains"/>
    <property type="match status" value="1"/>
</dbReference>
<keyword evidence="4" id="KW-0812">Transmembrane</keyword>
<gene>
    <name evidence="5" type="ORF">C8Q69DRAFT_463807</name>
</gene>
<reference evidence="5 6" key="1">
    <citation type="journal article" date="2018" name="Front. Microbiol.">
        <title>Genomic and genetic insights into a cosmopolitan fungus, Paecilomyces variotii (Eurotiales).</title>
        <authorList>
            <person name="Urquhart A.S."/>
            <person name="Mondo S.J."/>
            <person name="Makela M.R."/>
            <person name="Hane J.K."/>
            <person name="Wiebenga A."/>
            <person name="He G."/>
            <person name="Mihaltcheva S."/>
            <person name="Pangilinan J."/>
            <person name="Lipzen A."/>
            <person name="Barry K."/>
            <person name="de Vries R.P."/>
            <person name="Grigoriev I.V."/>
            <person name="Idnurm A."/>
        </authorList>
    </citation>
    <scope>NUCLEOTIDE SEQUENCE [LARGE SCALE GENOMIC DNA]</scope>
    <source>
        <strain evidence="5 6">CBS 101075</strain>
    </source>
</reference>
<keyword evidence="6" id="KW-1185">Reference proteome</keyword>
<dbReference type="AlphaFoldDB" id="A0A443HW70"/>
<name>A0A443HW70_BYSSP</name>
<dbReference type="Gene3D" id="3.40.50.720">
    <property type="entry name" value="NAD(P)-binding Rossmann-like Domain"/>
    <property type="match status" value="1"/>
</dbReference>
<feature type="transmembrane region" description="Helical" evidence="4">
    <location>
        <begin position="14"/>
        <end position="38"/>
    </location>
</feature>
<keyword evidence="3" id="KW-0560">Oxidoreductase</keyword>
<dbReference type="VEuPathDB" id="FungiDB:C8Q69DRAFT_463807"/>